<sequence>MLVDMRALATVRNADLELKVDSLGWHLTSSGLSLRGFAVEVYGRSGESSGQLFSLNPSEAKVEEQQVEVPGLGRLPGLVCTSERGKLVLALGEALLLQLELKVQDDIVEHFCLPFEVQGDGEVGTVQRQVTCCTSRWVRPAEHSSLLVNGWQSFSFSGALHGTEKQPQTCMPFFSAAFHQGAALPAGCPAAKDPNVLVSDLYGHYLQHGDNASDVLGGFLAQKAGFGGLAVTSTLPAKLTLFSELQPGPSLSSDWAYLSLQKGGSQVQQTYFDTIMKHHQLRPCKPQPVGWCSWYCHGPNVDELLMQQSLEELKSLGLDSGELALKLFQLDDGWQKMWGDWTPNAKFPNGLKPLTAAVREAGLLPGIWLAPAALVAGSKVAKEHPEWILRDEYGKVVSGGFTAPGLWMRGLDTTIPEVIEHIESLIRTIVHEWGFGYLKCDFLHLASLPGKRHDPRCSRAEALTRLMAAVRRAAGPDVFILACGAPLGPCVGLADAIRVSADTAPHWLPVGPDIPGTRWMFAHDRTNLPSARNMVCSTMARLQMSGRLWVNDPDCMILREKVALHEARALASVVALSAGSVIFSDALHLVPKERLEILKALLPPLPRAAELPRTTCQEIPHKMMTSLSSAVGSWQLCGLFAWDEAELQHELEDQDCHVFEFWSSAYTRHKAADGSFRTGPMAARSCRLLALRPLQARPQMVGSNIHVSCGMEVTSWEAAAQSLSFTINVQRRIVEPQVWIYLPGAKSPRCSGAAQEVYSEVWRFSLPEVPKNGASFQIDW</sequence>
<protein>
    <recommendedName>
        <fullName evidence="5">Alpha-galactosidase</fullName>
    </recommendedName>
</protein>
<accession>A0AA36HT07</accession>
<comment type="caution">
    <text evidence="3">The sequence shown here is derived from an EMBL/GenBank/DDBJ whole genome shotgun (WGS) entry which is preliminary data.</text>
</comment>
<evidence type="ECO:0000313" key="3">
    <source>
        <dbReference type="EMBL" id="CAJ1374783.1"/>
    </source>
</evidence>
<reference evidence="3" key="1">
    <citation type="submission" date="2023-08" db="EMBL/GenBank/DDBJ databases">
        <authorList>
            <person name="Chen Y."/>
            <person name="Shah S."/>
            <person name="Dougan E. K."/>
            <person name="Thang M."/>
            <person name="Chan C."/>
        </authorList>
    </citation>
    <scope>NUCLEOTIDE SEQUENCE</scope>
</reference>
<dbReference type="InterPro" id="IPR013785">
    <property type="entry name" value="Aldolase_TIM"/>
</dbReference>
<dbReference type="PANTHER" id="PTHR43053">
    <property type="entry name" value="GLYCOSIDASE FAMILY 31"/>
    <property type="match status" value="1"/>
</dbReference>
<dbReference type="InterPro" id="IPR017853">
    <property type="entry name" value="GH"/>
</dbReference>
<dbReference type="EMBL" id="CAUJNA010000278">
    <property type="protein sequence ID" value="CAJ1374783.1"/>
    <property type="molecule type" value="Genomic_DNA"/>
</dbReference>
<gene>
    <name evidence="3" type="ORF">EVOR1521_LOCUS4240</name>
</gene>
<organism evidence="3 4">
    <name type="scientific">Effrenium voratum</name>
    <dbReference type="NCBI Taxonomy" id="2562239"/>
    <lineage>
        <taxon>Eukaryota</taxon>
        <taxon>Sar</taxon>
        <taxon>Alveolata</taxon>
        <taxon>Dinophyceae</taxon>
        <taxon>Suessiales</taxon>
        <taxon>Symbiodiniaceae</taxon>
        <taxon>Effrenium</taxon>
    </lineage>
</organism>
<dbReference type="SUPFAM" id="SSF51445">
    <property type="entry name" value="(Trans)glycosidases"/>
    <property type="match status" value="1"/>
</dbReference>
<dbReference type="InterPro" id="IPR050985">
    <property type="entry name" value="Alpha-glycosidase_related"/>
</dbReference>
<name>A0AA36HT07_9DINO</name>
<dbReference type="Pfam" id="PF02065">
    <property type="entry name" value="Melibiase"/>
    <property type="match status" value="1"/>
</dbReference>
<keyword evidence="4" id="KW-1185">Reference proteome</keyword>
<keyword evidence="1" id="KW-0378">Hydrolase</keyword>
<evidence type="ECO:0000256" key="1">
    <source>
        <dbReference type="ARBA" id="ARBA00022801"/>
    </source>
</evidence>
<dbReference type="PANTHER" id="PTHR43053:SF3">
    <property type="entry name" value="ALPHA-GALACTOSIDASE C-RELATED"/>
    <property type="match status" value="1"/>
</dbReference>
<evidence type="ECO:0000313" key="4">
    <source>
        <dbReference type="Proteomes" id="UP001178507"/>
    </source>
</evidence>
<dbReference type="Gene3D" id="3.20.20.70">
    <property type="entry name" value="Aldolase class I"/>
    <property type="match status" value="1"/>
</dbReference>
<evidence type="ECO:0008006" key="5">
    <source>
        <dbReference type="Google" id="ProtNLM"/>
    </source>
</evidence>
<dbReference type="InterPro" id="IPR002252">
    <property type="entry name" value="Glyco_hydro_36"/>
</dbReference>
<proteinExistence type="predicted"/>
<dbReference type="GO" id="GO:0004557">
    <property type="term" value="F:alpha-galactosidase activity"/>
    <property type="evidence" value="ECO:0007669"/>
    <property type="project" value="InterPro"/>
</dbReference>
<dbReference type="CDD" id="cd14791">
    <property type="entry name" value="GH36"/>
    <property type="match status" value="1"/>
</dbReference>
<dbReference type="GO" id="GO:0016052">
    <property type="term" value="P:carbohydrate catabolic process"/>
    <property type="evidence" value="ECO:0007669"/>
    <property type="project" value="InterPro"/>
</dbReference>
<dbReference type="Proteomes" id="UP001178507">
    <property type="component" value="Unassembled WGS sequence"/>
</dbReference>
<keyword evidence="2" id="KW-0326">Glycosidase</keyword>
<dbReference type="AlphaFoldDB" id="A0AA36HT07"/>
<evidence type="ECO:0000256" key="2">
    <source>
        <dbReference type="ARBA" id="ARBA00023295"/>
    </source>
</evidence>